<accession>A0A8J6HNN2</accession>
<proteinExistence type="predicted"/>
<comment type="caution">
    <text evidence="1">The sequence shown here is derived from an EMBL/GenBank/DDBJ whole genome shotgun (WGS) entry which is preliminary data.</text>
</comment>
<gene>
    <name evidence="1" type="ORF">GEV33_005004</name>
</gene>
<organism evidence="1 2">
    <name type="scientific">Tenebrio molitor</name>
    <name type="common">Yellow mealworm beetle</name>
    <dbReference type="NCBI Taxonomy" id="7067"/>
    <lineage>
        <taxon>Eukaryota</taxon>
        <taxon>Metazoa</taxon>
        <taxon>Ecdysozoa</taxon>
        <taxon>Arthropoda</taxon>
        <taxon>Hexapoda</taxon>
        <taxon>Insecta</taxon>
        <taxon>Pterygota</taxon>
        <taxon>Neoptera</taxon>
        <taxon>Endopterygota</taxon>
        <taxon>Coleoptera</taxon>
        <taxon>Polyphaga</taxon>
        <taxon>Cucujiformia</taxon>
        <taxon>Tenebrionidae</taxon>
        <taxon>Tenebrio</taxon>
    </lineage>
</organism>
<dbReference type="AlphaFoldDB" id="A0A8J6HNN2"/>
<protein>
    <submittedName>
        <fullName evidence="1">Uncharacterized protein</fullName>
    </submittedName>
</protein>
<name>A0A8J6HNN2_TENMO</name>
<dbReference type="EMBL" id="JABDTM020018828">
    <property type="protein sequence ID" value="KAH0817787.1"/>
    <property type="molecule type" value="Genomic_DNA"/>
</dbReference>
<reference evidence="1" key="2">
    <citation type="submission" date="2021-08" db="EMBL/GenBank/DDBJ databases">
        <authorList>
            <person name="Eriksson T."/>
        </authorList>
    </citation>
    <scope>NUCLEOTIDE SEQUENCE</scope>
    <source>
        <strain evidence="1">Stoneville</strain>
        <tissue evidence="1">Whole head</tissue>
    </source>
</reference>
<reference evidence="1" key="1">
    <citation type="journal article" date="2020" name="J Insects Food Feed">
        <title>The yellow mealworm (Tenebrio molitor) genome: a resource for the emerging insects as food and feed industry.</title>
        <authorList>
            <person name="Eriksson T."/>
            <person name="Andere A."/>
            <person name="Kelstrup H."/>
            <person name="Emery V."/>
            <person name="Picard C."/>
        </authorList>
    </citation>
    <scope>NUCLEOTIDE SEQUENCE</scope>
    <source>
        <strain evidence="1">Stoneville</strain>
        <tissue evidence="1">Whole head</tissue>
    </source>
</reference>
<evidence type="ECO:0000313" key="2">
    <source>
        <dbReference type="Proteomes" id="UP000719412"/>
    </source>
</evidence>
<sequence>MAISISVDMVARREESHLAAAAAAKNPEMEVGSSLGRCAEITA</sequence>
<evidence type="ECO:0000313" key="1">
    <source>
        <dbReference type="EMBL" id="KAH0817787.1"/>
    </source>
</evidence>
<dbReference type="Proteomes" id="UP000719412">
    <property type="component" value="Unassembled WGS sequence"/>
</dbReference>
<keyword evidence="2" id="KW-1185">Reference proteome</keyword>